<organism evidence="1 2">
    <name type="scientific">Mucuna pruriens</name>
    <name type="common">Velvet bean</name>
    <name type="synonym">Dolichos pruriens</name>
    <dbReference type="NCBI Taxonomy" id="157652"/>
    <lineage>
        <taxon>Eukaryota</taxon>
        <taxon>Viridiplantae</taxon>
        <taxon>Streptophyta</taxon>
        <taxon>Embryophyta</taxon>
        <taxon>Tracheophyta</taxon>
        <taxon>Spermatophyta</taxon>
        <taxon>Magnoliopsida</taxon>
        <taxon>eudicotyledons</taxon>
        <taxon>Gunneridae</taxon>
        <taxon>Pentapetalae</taxon>
        <taxon>rosids</taxon>
        <taxon>fabids</taxon>
        <taxon>Fabales</taxon>
        <taxon>Fabaceae</taxon>
        <taxon>Papilionoideae</taxon>
        <taxon>50 kb inversion clade</taxon>
        <taxon>NPAAA clade</taxon>
        <taxon>indigoferoid/millettioid clade</taxon>
        <taxon>Phaseoleae</taxon>
        <taxon>Mucuna</taxon>
    </lineage>
</organism>
<sequence>MLLLQEFDIEIRDKKSVENSKSKEKMNQFPSETNSLTNSFYTSKHPHHGLPTSTIMWQHLNSHLRYLVYTRRNSRAMPSITFRMTLTFRDSVVTKSSAGAFLKSRSIRSFNFAIRHLEEATMDQYRLLGKCWTVAYTGLPF</sequence>
<reference evidence="1" key="1">
    <citation type="submission" date="2018-05" db="EMBL/GenBank/DDBJ databases">
        <title>Draft genome of Mucuna pruriens seed.</title>
        <authorList>
            <person name="Nnadi N.E."/>
            <person name="Vos R."/>
            <person name="Hasami M.H."/>
            <person name="Devisetty U.K."/>
            <person name="Aguiy J.C."/>
        </authorList>
    </citation>
    <scope>NUCLEOTIDE SEQUENCE [LARGE SCALE GENOMIC DNA]</scope>
    <source>
        <strain evidence="1">JCA_2017</strain>
    </source>
</reference>
<gene>
    <name evidence="1" type="ORF">CR513_38363</name>
</gene>
<evidence type="ECO:0000313" key="2">
    <source>
        <dbReference type="Proteomes" id="UP000257109"/>
    </source>
</evidence>
<comment type="caution">
    <text evidence="1">The sequence shown here is derived from an EMBL/GenBank/DDBJ whole genome shotgun (WGS) entry which is preliminary data.</text>
</comment>
<protein>
    <submittedName>
        <fullName evidence="1">Uncharacterized protein</fullName>
    </submittedName>
</protein>
<name>A0A371FRR4_MUCPR</name>
<keyword evidence="2" id="KW-1185">Reference proteome</keyword>
<accession>A0A371FRR4</accession>
<feature type="non-terminal residue" evidence="1">
    <location>
        <position position="1"/>
    </location>
</feature>
<dbReference type="AlphaFoldDB" id="A0A371FRR4"/>
<evidence type="ECO:0000313" key="1">
    <source>
        <dbReference type="EMBL" id="RDX81019.1"/>
    </source>
</evidence>
<dbReference type="Proteomes" id="UP000257109">
    <property type="component" value="Unassembled WGS sequence"/>
</dbReference>
<dbReference type="EMBL" id="QJKJ01008032">
    <property type="protein sequence ID" value="RDX81019.1"/>
    <property type="molecule type" value="Genomic_DNA"/>
</dbReference>
<proteinExistence type="predicted"/>